<name>A0ACB9ACR1_CICIN</name>
<evidence type="ECO:0000313" key="1">
    <source>
        <dbReference type="EMBL" id="KAI3707796.1"/>
    </source>
</evidence>
<accession>A0ACB9ACR1</accession>
<proteinExistence type="predicted"/>
<organism evidence="1 2">
    <name type="scientific">Cichorium intybus</name>
    <name type="common">Chicory</name>
    <dbReference type="NCBI Taxonomy" id="13427"/>
    <lineage>
        <taxon>Eukaryota</taxon>
        <taxon>Viridiplantae</taxon>
        <taxon>Streptophyta</taxon>
        <taxon>Embryophyta</taxon>
        <taxon>Tracheophyta</taxon>
        <taxon>Spermatophyta</taxon>
        <taxon>Magnoliopsida</taxon>
        <taxon>eudicotyledons</taxon>
        <taxon>Gunneridae</taxon>
        <taxon>Pentapetalae</taxon>
        <taxon>asterids</taxon>
        <taxon>campanulids</taxon>
        <taxon>Asterales</taxon>
        <taxon>Asteraceae</taxon>
        <taxon>Cichorioideae</taxon>
        <taxon>Cichorieae</taxon>
        <taxon>Cichoriinae</taxon>
        <taxon>Cichorium</taxon>
    </lineage>
</organism>
<dbReference type="EMBL" id="CM042015">
    <property type="protein sequence ID" value="KAI3707796.1"/>
    <property type="molecule type" value="Genomic_DNA"/>
</dbReference>
<dbReference type="Proteomes" id="UP001055811">
    <property type="component" value="Linkage Group LG07"/>
</dbReference>
<sequence length="188" mass="20138">MDVLLPAGYTGTLLIKNNKLSDVLGELQGDEAQGDYSDAIASQNDRAKAVEILVKDLKPVVSPSAGWMASANLSMPRAGVPAGPPALVQPPVTAAFLKHPRTPPGGGPGLEYHMAESEHLMKRARFGPSDEKRYPVLHNRHNIGEQGTPCKAILLCFTAASSSVAPGPTWADHSRDLRYSHPLHLDYS</sequence>
<evidence type="ECO:0000313" key="2">
    <source>
        <dbReference type="Proteomes" id="UP001055811"/>
    </source>
</evidence>
<gene>
    <name evidence="1" type="ORF">L2E82_36633</name>
</gene>
<reference evidence="2" key="1">
    <citation type="journal article" date="2022" name="Mol. Ecol. Resour.">
        <title>The genomes of chicory, endive, great burdock and yacon provide insights into Asteraceae palaeo-polyploidization history and plant inulin production.</title>
        <authorList>
            <person name="Fan W."/>
            <person name="Wang S."/>
            <person name="Wang H."/>
            <person name="Wang A."/>
            <person name="Jiang F."/>
            <person name="Liu H."/>
            <person name="Zhao H."/>
            <person name="Xu D."/>
            <person name="Zhang Y."/>
        </authorList>
    </citation>
    <scope>NUCLEOTIDE SEQUENCE [LARGE SCALE GENOMIC DNA]</scope>
    <source>
        <strain evidence="2">cv. Punajuju</strain>
    </source>
</reference>
<keyword evidence="2" id="KW-1185">Reference proteome</keyword>
<comment type="caution">
    <text evidence="1">The sequence shown here is derived from an EMBL/GenBank/DDBJ whole genome shotgun (WGS) entry which is preliminary data.</text>
</comment>
<protein>
    <submittedName>
        <fullName evidence="1">Uncharacterized protein</fullName>
    </submittedName>
</protein>
<reference evidence="1 2" key="2">
    <citation type="journal article" date="2022" name="Mol. Ecol. Resour.">
        <title>The genomes of chicory, endive, great burdock and yacon provide insights into Asteraceae paleo-polyploidization history and plant inulin production.</title>
        <authorList>
            <person name="Fan W."/>
            <person name="Wang S."/>
            <person name="Wang H."/>
            <person name="Wang A."/>
            <person name="Jiang F."/>
            <person name="Liu H."/>
            <person name="Zhao H."/>
            <person name="Xu D."/>
            <person name="Zhang Y."/>
        </authorList>
    </citation>
    <scope>NUCLEOTIDE SEQUENCE [LARGE SCALE GENOMIC DNA]</scope>
    <source>
        <strain evidence="2">cv. Punajuju</strain>
        <tissue evidence="1">Leaves</tissue>
    </source>
</reference>